<gene>
    <name evidence="2" type="ORF">SAMN04244550_03250</name>
</gene>
<dbReference type="InterPro" id="IPR018640">
    <property type="entry name" value="DUF2063"/>
</dbReference>
<name>A0A1G7QRY2_RHOCA</name>
<sequence>MSPHDATLARFGAALPHGAAPPEVTASDPAEVARRFAVYRNNVSFSLCAALRTRFPVIARLVGAEFFAALARDFIAAHPPQSPVLHEWGAAFPDSLDACAPLAAFSYMGDVARIEWARGLAFHAADAAPIAPARLTGADPARLRLALHPSVILLPLASPAVAIWAINQPGAEAGPVHSGPETALILRDRAFDVPVRAIAPAEAALIAALGRGETLLQAAAHAPELDPTALLVALMQAGALCERAGP</sequence>
<evidence type="ECO:0000259" key="1">
    <source>
        <dbReference type="Pfam" id="PF09836"/>
    </source>
</evidence>
<protein>
    <recommendedName>
        <fullName evidence="1">Putative DNA-binding domain-containing protein</fullName>
    </recommendedName>
</protein>
<dbReference type="EMBL" id="FNAY01000025">
    <property type="protein sequence ID" value="SDG00629.1"/>
    <property type="molecule type" value="Genomic_DNA"/>
</dbReference>
<proteinExistence type="predicted"/>
<dbReference type="Proteomes" id="UP000183812">
    <property type="component" value="Unassembled WGS sequence"/>
</dbReference>
<accession>A0A1G7QRY2</accession>
<evidence type="ECO:0000313" key="2">
    <source>
        <dbReference type="EMBL" id="SDG00629.1"/>
    </source>
</evidence>
<organism evidence="2 3">
    <name type="scientific">Rhodobacter capsulatus</name>
    <name type="common">Rhodopseudomonas capsulata</name>
    <dbReference type="NCBI Taxonomy" id="1061"/>
    <lineage>
        <taxon>Bacteria</taxon>
        <taxon>Pseudomonadati</taxon>
        <taxon>Pseudomonadota</taxon>
        <taxon>Alphaproteobacteria</taxon>
        <taxon>Rhodobacterales</taxon>
        <taxon>Rhodobacter group</taxon>
        <taxon>Rhodobacter</taxon>
    </lineage>
</organism>
<dbReference type="RefSeq" id="WP_074555883.1">
    <property type="nucleotide sequence ID" value="NZ_CP119563.1"/>
</dbReference>
<reference evidence="2 3" key="1">
    <citation type="submission" date="2016-10" db="EMBL/GenBank/DDBJ databases">
        <authorList>
            <person name="de Groot N.N."/>
        </authorList>
    </citation>
    <scope>NUCLEOTIDE SEQUENCE [LARGE SCALE GENOMIC DNA]</scope>
    <source>
        <strain evidence="3">DSM 938 / 37b4</strain>
    </source>
</reference>
<dbReference type="AlphaFoldDB" id="A0A1G7QRY2"/>
<feature type="domain" description="Putative DNA-binding" evidence="1">
    <location>
        <begin position="19"/>
        <end position="95"/>
    </location>
</feature>
<dbReference type="Gene3D" id="1.10.150.690">
    <property type="entry name" value="DUF2063"/>
    <property type="match status" value="1"/>
</dbReference>
<dbReference type="InterPro" id="IPR044922">
    <property type="entry name" value="DUF2063_N_sf"/>
</dbReference>
<dbReference type="Pfam" id="PF09836">
    <property type="entry name" value="DUF2063"/>
    <property type="match status" value="1"/>
</dbReference>
<evidence type="ECO:0000313" key="3">
    <source>
        <dbReference type="Proteomes" id="UP000183812"/>
    </source>
</evidence>